<evidence type="ECO:0000256" key="1">
    <source>
        <dbReference type="ARBA" id="ARBA00001784"/>
    </source>
</evidence>
<comment type="pathway">
    <text evidence="2 9">Polyol metabolism; (R,R)-butane-2,3-diol biosynthesis; (R,R)-butane-2,3-diol from pyruvate: step 2/3.</text>
</comment>
<comment type="similarity">
    <text evidence="3 9">Belongs to the alpha-acetolactate decarboxylase family.</text>
</comment>
<comment type="catalytic activity">
    <reaction evidence="1 9">
        <text>(2S)-2-acetolactate + H(+) = (R)-acetoin + CO2</text>
        <dbReference type="Rhea" id="RHEA:21580"/>
        <dbReference type="ChEBI" id="CHEBI:15378"/>
        <dbReference type="ChEBI" id="CHEBI:15686"/>
        <dbReference type="ChEBI" id="CHEBI:16526"/>
        <dbReference type="ChEBI" id="CHEBI:58476"/>
        <dbReference type="EC" id="4.1.1.5"/>
    </reaction>
</comment>
<dbReference type="AlphaFoldDB" id="A0A0R2BBQ4"/>
<gene>
    <name evidence="10" type="ORF">FC82_GL001739</name>
</gene>
<evidence type="ECO:0000313" key="11">
    <source>
        <dbReference type="Proteomes" id="UP000051845"/>
    </source>
</evidence>
<dbReference type="PANTHER" id="PTHR35524">
    <property type="entry name" value="ALPHA-ACETOLACTATE DECARBOXYLASE"/>
    <property type="match status" value="1"/>
</dbReference>
<keyword evidence="7 9" id="KW-0005">Acetoin biosynthesis</keyword>
<evidence type="ECO:0000256" key="8">
    <source>
        <dbReference type="ARBA" id="ARBA00023239"/>
    </source>
</evidence>
<accession>A0A0R2BBQ4</accession>
<dbReference type="InterPro" id="IPR005128">
    <property type="entry name" value="Acetolactate_a_deCO2ase"/>
</dbReference>
<evidence type="ECO:0000313" key="10">
    <source>
        <dbReference type="EMBL" id="KRM76229.1"/>
    </source>
</evidence>
<protein>
    <recommendedName>
        <fullName evidence="5 9">Alpha-acetolactate decarboxylase</fullName>
        <ecNumber evidence="4 9">4.1.1.5</ecNumber>
    </recommendedName>
</protein>
<dbReference type="STRING" id="33960.TY91_02625"/>
<proteinExistence type="inferred from homology"/>
<dbReference type="CDD" id="cd17299">
    <property type="entry name" value="acetolactate_decarboxylase"/>
    <property type="match status" value="1"/>
</dbReference>
<dbReference type="NCBIfam" id="TIGR01252">
    <property type="entry name" value="acetolac_decarb"/>
    <property type="match status" value="1"/>
</dbReference>
<evidence type="ECO:0000256" key="9">
    <source>
        <dbReference type="PIRNR" id="PIRNR001332"/>
    </source>
</evidence>
<dbReference type="PATRIC" id="fig|1423733.4.peg.1829"/>
<dbReference type="PANTHER" id="PTHR35524:SF1">
    <property type="entry name" value="ALPHA-ACETOLACTATE DECARBOXYLASE"/>
    <property type="match status" value="1"/>
</dbReference>
<dbReference type="GO" id="GO:0045151">
    <property type="term" value="P:acetoin biosynthetic process"/>
    <property type="evidence" value="ECO:0007669"/>
    <property type="project" value="UniProtKB-UniRule"/>
</dbReference>
<evidence type="ECO:0000256" key="7">
    <source>
        <dbReference type="ARBA" id="ARBA00023061"/>
    </source>
</evidence>
<dbReference type="RefSeq" id="WP_054760918.1">
    <property type="nucleotide sequence ID" value="NZ_AYYR01000032.1"/>
</dbReference>
<dbReference type="Pfam" id="PF03306">
    <property type="entry name" value="AAL_decarboxy"/>
    <property type="match status" value="1"/>
</dbReference>
<dbReference type="EMBL" id="AYYR01000032">
    <property type="protein sequence ID" value="KRM76229.1"/>
    <property type="molecule type" value="Genomic_DNA"/>
</dbReference>
<comment type="caution">
    <text evidence="10">The sequence shown here is derived from an EMBL/GenBank/DDBJ whole genome shotgun (WGS) entry which is preliminary data.</text>
</comment>
<evidence type="ECO:0000256" key="4">
    <source>
        <dbReference type="ARBA" id="ARBA00013204"/>
    </source>
</evidence>
<dbReference type="Proteomes" id="UP000051845">
    <property type="component" value="Unassembled WGS sequence"/>
</dbReference>
<evidence type="ECO:0000256" key="5">
    <source>
        <dbReference type="ARBA" id="ARBA00020164"/>
    </source>
</evidence>
<dbReference type="GO" id="GO:0047605">
    <property type="term" value="F:acetolactate decarboxylase activity"/>
    <property type="evidence" value="ECO:0007669"/>
    <property type="project" value="UniProtKB-UniRule"/>
</dbReference>
<dbReference type="PIRSF" id="PIRSF001332">
    <property type="entry name" value="Acetolac_decarb"/>
    <property type="match status" value="1"/>
</dbReference>
<evidence type="ECO:0000256" key="2">
    <source>
        <dbReference type="ARBA" id="ARBA00005170"/>
    </source>
</evidence>
<keyword evidence="6 9" id="KW-0210">Decarboxylase</keyword>
<keyword evidence="8 9" id="KW-0456">Lyase</keyword>
<dbReference type="UniPathway" id="UPA00626">
    <property type="reaction ID" value="UER00678"/>
</dbReference>
<sequence>MTTSTLYQHGTLALMVPGLLAGTMTMKELLTHGDTGIGTGEGLDGELIILNGVAYQADSFGKVNTIGPDFTTPFASVHFADFKKLTAVDAQLAQPELERLVLKQTHWANTFFAVLTTGTFVDVTTRAVAKSQKPFKTLAETADQQSIFHKDEVKGTMLSYYSPELFDGAAVGGFHHHFLSDAHDFGGHVLNANLKKGTIAGQKFATLEQHLPVNNAEYMSHDFSDDSIYDDIAHAEH</sequence>
<name>A0A0R2BBQ4_SECCO</name>
<evidence type="ECO:0000256" key="6">
    <source>
        <dbReference type="ARBA" id="ARBA00022793"/>
    </source>
</evidence>
<reference evidence="10 11" key="1">
    <citation type="journal article" date="2015" name="Genome Announc.">
        <title>Expanding the biotechnology potential of lactobacilli through comparative genomics of 213 strains and associated genera.</title>
        <authorList>
            <person name="Sun Z."/>
            <person name="Harris H.M."/>
            <person name="McCann A."/>
            <person name="Guo C."/>
            <person name="Argimon S."/>
            <person name="Zhang W."/>
            <person name="Yang X."/>
            <person name="Jeffery I.B."/>
            <person name="Cooney J.C."/>
            <person name="Kagawa T.F."/>
            <person name="Liu W."/>
            <person name="Song Y."/>
            <person name="Salvetti E."/>
            <person name="Wrobel A."/>
            <person name="Rasinkangas P."/>
            <person name="Parkhill J."/>
            <person name="Rea M.C."/>
            <person name="O'Sullivan O."/>
            <person name="Ritari J."/>
            <person name="Douillard F.P."/>
            <person name="Paul Ross R."/>
            <person name="Yang R."/>
            <person name="Briner A.E."/>
            <person name="Felis G.E."/>
            <person name="de Vos W.M."/>
            <person name="Barrangou R."/>
            <person name="Klaenhammer T.R."/>
            <person name="Caufield P.W."/>
            <person name="Cui Y."/>
            <person name="Zhang H."/>
            <person name="O'Toole P.W."/>
        </authorList>
    </citation>
    <scope>NUCLEOTIDE SEQUENCE [LARGE SCALE GENOMIC DNA]</scope>
    <source>
        <strain evidence="10 11">DSM 20515</strain>
    </source>
</reference>
<dbReference type="SUPFAM" id="SSF117856">
    <property type="entry name" value="AF0104/ALDC/Ptd012-like"/>
    <property type="match status" value="1"/>
</dbReference>
<dbReference type="Gene3D" id="3.30.1330.80">
    <property type="entry name" value="Hypothetical protein, similar to alpha- acetolactate decarboxylase, domain 2"/>
    <property type="match status" value="2"/>
</dbReference>
<dbReference type="EC" id="4.1.1.5" evidence="4 9"/>
<evidence type="ECO:0000256" key="3">
    <source>
        <dbReference type="ARBA" id="ARBA00007106"/>
    </source>
</evidence>
<organism evidence="10 11">
    <name type="scientific">Secundilactobacillus collinoides DSM 20515 = JCM 1123</name>
    <dbReference type="NCBI Taxonomy" id="1423733"/>
    <lineage>
        <taxon>Bacteria</taxon>
        <taxon>Bacillati</taxon>
        <taxon>Bacillota</taxon>
        <taxon>Bacilli</taxon>
        <taxon>Lactobacillales</taxon>
        <taxon>Lactobacillaceae</taxon>
        <taxon>Secundilactobacillus</taxon>
    </lineage>
</organism>